<protein>
    <submittedName>
        <fullName evidence="2">Uncharacterized protein</fullName>
    </submittedName>
</protein>
<feature type="transmembrane region" description="Helical" evidence="1">
    <location>
        <begin position="15"/>
        <end position="37"/>
    </location>
</feature>
<keyword evidence="1" id="KW-0472">Membrane</keyword>
<reference evidence="2" key="1">
    <citation type="submission" date="2018-02" db="EMBL/GenBank/DDBJ databases">
        <title>Rhizophora mucronata_Transcriptome.</title>
        <authorList>
            <person name="Meera S.P."/>
            <person name="Sreeshan A."/>
            <person name="Augustine A."/>
        </authorList>
    </citation>
    <scope>NUCLEOTIDE SEQUENCE</scope>
    <source>
        <tissue evidence="2">Leaf</tissue>
    </source>
</reference>
<accession>A0A2P2MBS3</accession>
<dbReference type="AlphaFoldDB" id="A0A2P2MBS3"/>
<sequence length="42" mass="5221">MRRRGRKHEETNTHFQTLVLCSFNFSFFWALSLVAFWRSQRE</sequence>
<keyword evidence="1" id="KW-0812">Transmembrane</keyword>
<organism evidence="2">
    <name type="scientific">Rhizophora mucronata</name>
    <name type="common">Asiatic mangrove</name>
    <dbReference type="NCBI Taxonomy" id="61149"/>
    <lineage>
        <taxon>Eukaryota</taxon>
        <taxon>Viridiplantae</taxon>
        <taxon>Streptophyta</taxon>
        <taxon>Embryophyta</taxon>
        <taxon>Tracheophyta</taxon>
        <taxon>Spermatophyta</taxon>
        <taxon>Magnoliopsida</taxon>
        <taxon>eudicotyledons</taxon>
        <taxon>Gunneridae</taxon>
        <taxon>Pentapetalae</taxon>
        <taxon>rosids</taxon>
        <taxon>fabids</taxon>
        <taxon>Malpighiales</taxon>
        <taxon>Rhizophoraceae</taxon>
        <taxon>Rhizophora</taxon>
    </lineage>
</organism>
<evidence type="ECO:0000313" key="2">
    <source>
        <dbReference type="EMBL" id="MBX27687.1"/>
    </source>
</evidence>
<proteinExistence type="predicted"/>
<name>A0A2P2MBS3_RHIMU</name>
<dbReference type="EMBL" id="GGEC01047203">
    <property type="protein sequence ID" value="MBX27687.1"/>
    <property type="molecule type" value="Transcribed_RNA"/>
</dbReference>
<keyword evidence="1" id="KW-1133">Transmembrane helix</keyword>
<evidence type="ECO:0000256" key="1">
    <source>
        <dbReference type="SAM" id="Phobius"/>
    </source>
</evidence>